<comment type="similarity">
    <text evidence="1">Belongs to the ATP-dependent AMP-binding enzyme family.</text>
</comment>
<evidence type="ECO:0000313" key="5">
    <source>
        <dbReference type="EMBL" id="CCI49157.1"/>
    </source>
</evidence>
<organism evidence="5 6">
    <name type="scientific">Albugo candida</name>
    <dbReference type="NCBI Taxonomy" id="65357"/>
    <lineage>
        <taxon>Eukaryota</taxon>
        <taxon>Sar</taxon>
        <taxon>Stramenopiles</taxon>
        <taxon>Oomycota</taxon>
        <taxon>Peronosporomycetes</taxon>
        <taxon>Albuginales</taxon>
        <taxon>Albuginaceae</taxon>
        <taxon>Albugo</taxon>
    </lineage>
</organism>
<dbReference type="InterPro" id="IPR000873">
    <property type="entry name" value="AMP-dep_synth/lig_dom"/>
</dbReference>
<keyword evidence="6" id="KW-1185">Reference proteome</keyword>
<dbReference type="Pfam" id="PF13193">
    <property type="entry name" value="AMP-binding_C"/>
    <property type="match status" value="1"/>
</dbReference>
<sequence length="344" mass="38196">MLPFSSGTTGLPKGVMLSHRNIVANVLQVSQLEKLGRQCIGVLPFYHIYGSLISNMALHQGRTNVILPKFDPEVFLRTVSSLRMEKIHIAPPIALFLANHPMVDRYDLSATKVIVSGGAPLGHRVESLLEKRLSVIVKQGYGLTESSPLLTINQDDTRKKGSAGRVVANTQLRVRCTSSGDDLEAGGIGELLFRGPQVMQGYLNEKRLTEAAFVDGDYLRTGDVGYIDENGFVFILDRSKELIKYRGYQVAPAELEDILNLHPDILDSCCVRAYDKNGEEIPKAYVVLRDQDIACKKSDILDFVAGKVAAYKRLRAVEFTDSIPRSPTGKILRRILQERENVNK</sequence>
<dbReference type="PROSITE" id="PS00455">
    <property type="entry name" value="AMP_BINDING"/>
    <property type="match status" value="1"/>
</dbReference>
<accession>A0A024GQU4</accession>
<dbReference type="SUPFAM" id="SSF56801">
    <property type="entry name" value="Acetyl-CoA synthetase-like"/>
    <property type="match status" value="1"/>
</dbReference>
<comment type="caution">
    <text evidence="5">The sequence shown here is derived from an EMBL/GenBank/DDBJ whole genome shotgun (WGS) entry which is preliminary data.</text>
</comment>
<keyword evidence="2" id="KW-0436">Ligase</keyword>
<dbReference type="InterPro" id="IPR020845">
    <property type="entry name" value="AMP-binding_CS"/>
</dbReference>
<dbReference type="Gene3D" id="2.30.38.10">
    <property type="entry name" value="Luciferase, Domain 3"/>
    <property type="match status" value="1"/>
</dbReference>
<dbReference type="InParanoid" id="A0A024GQU4"/>
<reference evidence="5 6" key="1">
    <citation type="submission" date="2012-05" db="EMBL/GenBank/DDBJ databases">
        <title>Recombination and specialization in a pathogen metapopulation.</title>
        <authorList>
            <person name="Gardiner A."/>
            <person name="Kemen E."/>
            <person name="Schultz-Larsen T."/>
            <person name="MacLean D."/>
            <person name="Van Oosterhout C."/>
            <person name="Jones J.D.G."/>
        </authorList>
    </citation>
    <scope>NUCLEOTIDE SEQUENCE [LARGE SCALE GENOMIC DNA]</scope>
    <source>
        <strain evidence="5 6">Ac Nc2</strain>
    </source>
</reference>
<dbReference type="Gene3D" id="3.30.300.30">
    <property type="match status" value="1"/>
</dbReference>
<dbReference type="EMBL" id="CAIX01000279">
    <property type="protein sequence ID" value="CCI49157.1"/>
    <property type="molecule type" value="Genomic_DNA"/>
</dbReference>
<evidence type="ECO:0000259" key="3">
    <source>
        <dbReference type="Pfam" id="PF00501"/>
    </source>
</evidence>
<dbReference type="STRING" id="65357.A0A024GQU4"/>
<dbReference type="InterPro" id="IPR025110">
    <property type="entry name" value="AMP-bd_C"/>
</dbReference>
<evidence type="ECO:0000256" key="2">
    <source>
        <dbReference type="ARBA" id="ARBA00022598"/>
    </source>
</evidence>
<dbReference type="Pfam" id="PF00501">
    <property type="entry name" value="AMP-binding"/>
    <property type="match status" value="1"/>
</dbReference>
<feature type="domain" description="AMP-dependent synthetase/ligase" evidence="3">
    <location>
        <begin position="2"/>
        <end position="203"/>
    </location>
</feature>
<dbReference type="GO" id="GO:0016405">
    <property type="term" value="F:CoA-ligase activity"/>
    <property type="evidence" value="ECO:0007669"/>
    <property type="project" value="TreeGrafter"/>
</dbReference>
<evidence type="ECO:0000256" key="1">
    <source>
        <dbReference type="ARBA" id="ARBA00006432"/>
    </source>
</evidence>
<dbReference type="OrthoDB" id="16262at2759"/>
<gene>
    <name evidence="5" type="ORF">BN9_104390</name>
</gene>
<proteinExistence type="inferred from homology"/>
<protein>
    <recommendedName>
        <fullName evidence="7">AMP-dependent synthetase/ligase domain-containing protein</fullName>
    </recommendedName>
</protein>
<evidence type="ECO:0000313" key="6">
    <source>
        <dbReference type="Proteomes" id="UP000053237"/>
    </source>
</evidence>
<dbReference type="InterPro" id="IPR045851">
    <property type="entry name" value="AMP-bd_C_sf"/>
</dbReference>
<name>A0A024GQU4_9STRA</name>
<evidence type="ECO:0008006" key="7">
    <source>
        <dbReference type="Google" id="ProtNLM"/>
    </source>
</evidence>
<dbReference type="AlphaFoldDB" id="A0A024GQU4"/>
<dbReference type="Proteomes" id="UP000053237">
    <property type="component" value="Unassembled WGS sequence"/>
</dbReference>
<dbReference type="Gene3D" id="3.40.50.980">
    <property type="match status" value="2"/>
</dbReference>
<dbReference type="PANTHER" id="PTHR24096:SF149">
    <property type="entry name" value="AMP-BINDING DOMAIN-CONTAINING PROTEIN-RELATED"/>
    <property type="match status" value="1"/>
</dbReference>
<evidence type="ECO:0000259" key="4">
    <source>
        <dbReference type="Pfam" id="PF13193"/>
    </source>
</evidence>
<feature type="domain" description="AMP-binding enzyme C-terminal" evidence="4">
    <location>
        <begin position="254"/>
        <end position="330"/>
    </location>
</feature>
<dbReference type="PANTHER" id="PTHR24096">
    <property type="entry name" value="LONG-CHAIN-FATTY-ACID--COA LIGASE"/>
    <property type="match status" value="1"/>
</dbReference>